<evidence type="ECO:0000313" key="2">
    <source>
        <dbReference type="EMBL" id="TPV40462.1"/>
    </source>
</evidence>
<dbReference type="EMBL" id="VHJA01000060">
    <property type="protein sequence ID" value="TPV40462.1"/>
    <property type="molecule type" value="Genomic_DNA"/>
</dbReference>
<reference evidence="2 3" key="1">
    <citation type="submission" date="2019-06" db="EMBL/GenBank/DDBJ databases">
        <title>Taxogenomics and systematics of the genus Pantoea.</title>
        <authorList>
            <person name="Tambong J.T."/>
        </authorList>
    </citation>
    <scope>NUCLEOTIDE SEQUENCE [LARGE SCALE GENOMIC DNA]</scope>
    <source>
        <strain evidence="2 3">LMG 24200</strain>
    </source>
</reference>
<evidence type="ECO:0000313" key="3">
    <source>
        <dbReference type="Proteomes" id="UP000317747"/>
    </source>
</evidence>
<gene>
    <name evidence="2" type="ORF">FJW01_12150</name>
</gene>
<dbReference type="Proteomes" id="UP000317747">
    <property type="component" value="Unassembled WGS sequence"/>
</dbReference>
<dbReference type="Pfam" id="PF13811">
    <property type="entry name" value="DUF4186"/>
    <property type="match status" value="1"/>
</dbReference>
<dbReference type="InterPro" id="IPR020378">
    <property type="entry name" value="DUF4186"/>
</dbReference>
<dbReference type="AlphaFoldDB" id="A0A506Q446"/>
<evidence type="ECO:0000256" key="1">
    <source>
        <dbReference type="SAM" id="MobiDB-lite"/>
    </source>
</evidence>
<keyword evidence="3" id="KW-1185">Reference proteome</keyword>
<comment type="caution">
    <text evidence="2">The sequence shown here is derived from an EMBL/GenBank/DDBJ whole genome shotgun (WGS) entry which is preliminary data.</text>
</comment>
<organism evidence="2 3">
    <name type="scientific">Pantoea deleyi</name>
    <dbReference type="NCBI Taxonomy" id="470932"/>
    <lineage>
        <taxon>Bacteria</taxon>
        <taxon>Pseudomonadati</taxon>
        <taxon>Pseudomonadota</taxon>
        <taxon>Gammaproteobacteria</taxon>
        <taxon>Enterobacterales</taxon>
        <taxon>Erwiniaceae</taxon>
        <taxon>Pantoea</taxon>
    </lineage>
</organism>
<dbReference type="OrthoDB" id="3781311at2"/>
<protein>
    <submittedName>
        <fullName evidence="2">DUF4186 domain-containing protein</fullName>
    </submittedName>
</protein>
<sequence length="141" mass="16160">MTTFDDLFTRLARSPFRQRFRLGRTEYDYASGKGEAVLHQHAADFVARRLAPAEPENEGRQTPMRGHPVFIAQHATATCCRGCLSKWHHIDQHQPLSAEQQAYVVAVLLQWIHQQLQRPAPPARASRSRPKPDDDPQLTLW</sequence>
<accession>A0A506Q446</accession>
<feature type="region of interest" description="Disordered" evidence="1">
    <location>
        <begin position="118"/>
        <end position="141"/>
    </location>
</feature>
<name>A0A506Q446_9GAMM</name>
<proteinExistence type="predicted"/>
<dbReference type="RefSeq" id="WP_128084131.1">
    <property type="nucleotide sequence ID" value="NZ_CP071405.1"/>
</dbReference>